<sequence>MSLLTTSAPLALPRQAQACFVVGSTALPAETATSVESIQSKITCDTSTTTIGTVPDVTEAGVSFSSVNFAASSSTPLQFALDTFATSTPLASTDLATFQTNLDLYLATEAGLRSTGGSLAIKSPKFFLAFQIARIQTAQGVAITDPSQTVEHLLGKVTKNSASESQALLDQVTALSTQLA</sequence>
<feature type="domain" description="DUF7143" evidence="1">
    <location>
        <begin position="21"/>
        <end position="179"/>
    </location>
</feature>
<accession>A0A6A6R6D2</accession>
<organism evidence="2 3">
    <name type="scientific">Lophium mytilinum</name>
    <dbReference type="NCBI Taxonomy" id="390894"/>
    <lineage>
        <taxon>Eukaryota</taxon>
        <taxon>Fungi</taxon>
        <taxon>Dikarya</taxon>
        <taxon>Ascomycota</taxon>
        <taxon>Pezizomycotina</taxon>
        <taxon>Dothideomycetes</taxon>
        <taxon>Pleosporomycetidae</taxon>
        <taxon>Mytilinidiales</taxon>
        <taxon>Mytilinidiaceae</taxon>
        <taxon>Lophium</taxon>
    </lineage>
</organism>
<dbReference type="AlphaFoldDB" id="A0A6A6R6D2"/>
<gene>
    <name evidence="2" type="ORF">BU16DRAFT_454521</name>
</gene>
<keyword evidence="3" id="KW-1185">Reference proteome</keyword>
<evidence type="ECO:0000313" key="3">
    <source>
        <dbReference type="Proteomes" id="UP000799750"/>
    </source>
</evidence>
<proteinExistence type="predicted"/>
<dbReference type="PANTHER" id="PTHR37592:SF1">
    <property type="match status" value="1"/>
</dbReference>
<protein>
    <recommendedName>
        <fullName evidence="1">DUF7143 domain-containing protein</fullName>
    </recommendedName>
</protein>
<dbReference type="OrthoDB" id="2497581at2759"/>
<dbReference type="InterPro" id="IPR055567">
    <property type="entry name" value="DUF7143"/>
</dbReference>
<evidence type="ECO:0000259" key="1">
    <source>
        <dbReference type="Pfam" id="PF23631"/>
    </source>
</evidence>
<dbReference type="PANTHER" id="PTHR37592">
    <property type="match status" value="1"/>
</dbReference>
<dbReference type="Pfam" id="PF23631">
    <property type="entry name" value="DUF7143"/>
    <property type="match status" value="1"/>
</dbReference>
<dbReference type="EMBL" id="MU004184">
    <property type="protein sequence ID" value="KAF2499914.1"/>
    <property type="molecule type" value="Genomic_DNA"/>
</dbReference>
<dbReference type="Proteomes" id="UP000799750">
    <property type="component" value="Unassembled WGS sequence"/>
</dbReference>
<name>A0A6A6R6D2_9PEZI</name>
<reference evidence="2" key="1">
    <citation type="journal article" date="2020" name="Stud. Mycol.">
        <title>101 Dothideomycetes genomes: a test case for predicting lifestyles and emergence of pathogens.</title>
        <authorList>
            <person name="Haridas S."/>
            <person name="Albert R."/>
            <person name="Binder M."/>
            <person name="Bloem J."/>
            <person name="Labutti K."/>
            <person name="Salamov A."/>
            <person name="Andreopoulos B."/>
            <person name="Baker S."/>
            <person name="Barry K."/>
            <person name="Bills G."/>
            <person name="Bluhm B."/>
            <person name="Cannon C."/>
            <person name="Castanera R."/>
            <person name="Culley D."/>
            <person name="Daum C."/>
            <person name="Ezra D."/>
            <person name="Gonzalez J."/>
            <person name="Henrissat B."/>
            <person name="Kuo A."/>
            <person name="Liang C."/>
            <person name="Lipzen A."/>
            <person name="Lutzoni F."/>
            <person name="Magnuson J."/>
            <person name="Mondo S."/>
            <person name="Nolan M."/>
            <person name="Ohm R."/>
            <person name="Pangilinan J."/>
            <person name="Park H.-J."/>
            <person name="Ramirez L."/>
            <person name="Alfaro M."/>
            <person name="Sun H."/>
            <person name="Tritt A."/>
            <person name="Yoshinaga Y."/>
            <person name="Zwiers L.-H."/>
            <person name="Turgeon B."/>
            <person name="Goodwin S."/>
            <person name="Spatafora J."/>
            <person name="Crous P."/>
            <person name="Grigoriev I."/>
        </authorList>
    </citation>
    <scope>NUCLEOTIDE SEQUENCE</scope>
    <source>
        <strain evidence="2">CBS 269.34</strain>
    </source>
</reference>
<evidence type="ECO:0000313" key="2">
    <source>
        <dbReference type="EMBL" id="KAF2499914.1"/>
    </source>
</evidence>